<dbReference type="RefSeq" id="XP_046067421.1">
    <property type="nucleotide sequence ID" value="XM_046212049.1"/>
</dbReference>
<dbReference type="Gene3D" id="1.10.1280.10">
    <property type="entry name" value="Di-copper center containing domain from catechol oxidase"/>
    <property type="match status" value="1"/>
</dbReference>
<dbReference type="PANTHER" id="PTHR11474:SF126">
    <property type="entry name" value="TYROSINASE-LIKE PROTEIN TYR-1-RELATED"/>
    <property type="match status" value="1"/>
</dbReference>
<dbReference type="SUPFAM" id="SSF48056">
    <property type="entry name" value="Di-copper centre-containing domain"/>
    <property type="match status" value="1"/>
</dbReference>
<dbReference type="GO" id="GO:0016491">
    <property type="term" value="F:oxidoreductase activity"/>
    <property type="evidence" value="ECO:0007669"/>
    <property type="project" value="InterPro"/>
</dbReference>
<protein>
    <recommendedName>
        <fullName evidence="3">Tyrosinase copper-binding domain-containing protein</fullName>
    </recommendedName>
</protein>
<gene>
    <name evidence="4" type="ORF">BGW36DRAFT_305206</name>
</gene>
<comment type="caution">
    <text evidence="4">The sequence shown here is derived from an EMBL/GenBank/DDBJ whole genome shotgun (WGS) entry which is preliminary data.</text>
</comment>
<evidence type="ECO:0000313" key="5">
    <source>
        <dbReference type="Proteomes" id="UP001201262"/>
    </source>
</evidence>
<proteinExistence type="predicted"/>
<feature type="non-terminal residue" evidence="4">
    <location>
        <position position="277"/>
    </location>
</feature>
<feature type="domain" description="Tyrosinase copper-binding" evidence="3">
    <location>
        <begin position="197"/>
        <end position="208"/>
    </location>
</feature>
<evidence type="ECO:0000256" key="2">
    <source>
        <dbReference type="ARBA" id="ARBA00023008"/>
    </source>
</evidence>
<dbReference type="GO" id="GO:0046872">
    <property type="term" value="F:metal ion binding"/>
    <property type="evidence" value="ECO:0007669"/>
    <property type="project" value="UniProtKB-KW"/>
</dbReference>
<organism evidence="4 5">
    <name type="scientific">Talaromyces proteolyticus</name>
    <dbReference type="NCBI Taxonomy" id="1131652"/>
    <lineage>
        <taxon>Eukaryota</taxon>
        <taxon>Fungi</taxon>
        <taxon>Dikarya</taxon>
        <taxon>Ascomycota</taxon>
        <taxon>Pezizomycotina</taxon>
        <taxon>Eurotiomycetes</taxon>
        <taxon>Eurotiomycetidae</taxon>
        <taxon>Eurotiales</taxon>
        <taxon>Trichocomaceae</taxon>
        <taxon>Talaromyces</taxon>
        <taxon>Talaromyces sect. Bacilispori</taxon>
    </lineage>
</organism>
<dbReference type="PANTHER" id="PTHR11474">
    <property type="entry name" value="TYROSINASE FAMILY MEMBER"/>
    <property type="match status" value="1"/>
</dbReference>
<name>A0AAD4PWA9_9EURO</name>
<dbReference type="GeneID" id="70242336"/>
<keyword evidence="1" id="KW-0479">Metal-binding</keyword>
<dbReference type="PROSITE" id="PS00498">
    <property type="entry name" value="TYROSINASE_2"/>
    <property type="match status" value="1"/>
</dbReference>
<dbReference type="PRINTS" id="PR00092">
    <property type="entry name" value="TYROSINASE"/>
</dbReference>
<evidence type="ECO:0000256" key="1">
    <source>
        <dbReference type="ARBA" id="ARBA00022723"/>
    </source>
</evidence>
<keyword evidence="2" id="KW-0186">Copper</keyword>
<dbReference type="InterPro" id="IPR002227">
    <property type="entry name" value="Tyrosinase_Cu-bd"/>
</dbReference>
<keyword evidence="5" id="KW-1185">Reference proteome</keyword>
<dbReference type="InterPro" id="IPR050316">
    <property type="entry name" value="Tyrosinase/Hemocyanin"/>
</dbReference>
<dbReference type="InterPro" id="IPR008922">
    <property type="entry name" value="Di-copper_centre_dom_sf"/>
</dbReference>
<dbReference type="Proteomes" id="UP001201262">
    <property type="component" value="Unassembled WGS sequence"/>
</dbReference>
<dbReference type="Pfam" id="PF00264">
    <property type="entry name" value="Tyrosinase"/>
    <property type="match status" value="1"/>
</dbReference>
<dbReference type="AlphaFoldDB" id="A0AAD4PWA9"/>
<evidence type="ECO:0000313" key="4">
    <source>
        <dbReference type="EMBL" id="KAH8691329.1"/>
    </source>
</evidence>
<accession>A0AAD4PWA9</accession>
<reference evidence="4" key="1">
    <citation type="submission" date="2021-12" db="EMBL/GenBank/DDBJ databases">
        <title>Convergent genome expansion in fungi linked to evolution of root-endophyte symbiosis.</title>
        <authorList>
            <consortium name="DOE Joint Genome Institute"/>
            <person name="Ke Y.-H."/>
            <person name="Bonito G."/>
            <person name="Liao H.-L."/>
            <person name="Looney B."/>
            <person name="Rojas-Flechas A."/>
            <person name="Nash J."/>
            <person name="Hameed K."/>
            <person name="Schadt C."/>
            <person name="Martin F."/>
            <person name="Crous P.W."/>
            <person name="Miettinen O."/>
            <person name="Magnuson J.K."/>
            <person name="Labbe J."/>
            <person name="Jacobson D."/>
            <person name="Doktycz M.J."/>
            <person name="Veneault-Fourrey C."/>
            <person name="Kuo A."/>
            <person name="Mondo S."/>
            <person name="Calhoun S."/>
            <person name="Riley R."/>
            <person name="Ohm R."/>
            <person name="LaButti K."/>
            <person name="Andreopoulos B."/>
            <person name="Pangilinan J."/>
            <person name="Nolan M."/>
            <person name="Tritt A."/>
            <person name="Clum A."/>
            <person name="Lipzen A."/>
            <person name="Daum C."/>
            <person name="Barry K."/>
            <person name="Grigoriev I.V."/>
            <person name="Vilgalys R."/>
        </authorList>
    </citation>
    <scope>NUCLEOTIDE SEQUENCE</scope>
    <source>
        <strain evidence="4">PMI_201</strain>
    </source>
</reference>
<dbReference type="EMBL" id="JAJTJA010000012">
    <property type="protein sequence ID" value="KAH8691329.1"/>
    <property type="molecule type" value="Genomic_DNA"/>
</dbReference>
<sequence length="277" mass="32143">PAVRREWRTLSFEARQNYVAAVQCLSDRSSRLGLNTTRYDDFVYSHLAVADHTHNTPLSMPWHRLYTQKYEHVLRNECGYYDSLPYWDWTLDSTNPSISPVWSNEYGLGGNGSLPDNCIIDGPLAHMKPQYPTPHCLKRNFGIKNMYGINYTTSIVEDLITTATTYHDFRLRLERGPHRFVHIGIGGEMAEFWSSNDPIFFLHHAQIDRLWWRWQRQAENGQIRGYDNITEDGNSFELDENLPISDHDILKFNGLGDDITAGDVLSTETSILCYRYE</sequence>
<evidence type="ECO:0000259" key="3">
    <source>
        <dbReference type="PROSITE" id="PS00498"/>
    </source>
</evidence>